<dbReference type="Pfam" id="PF00041">
    <property type="entry name" value="fn3"/>
    <property type="match status" value="1"/>
</dbReference>
<feature type="domain" description="Fibronectin type-III" evidence="2">
    <location>
        <begin position="31"/>
        <end position="119"/>
    </location>
</feature>
<dbReference type="Proteomes" id="UP001597467">
    <property type="component" value="Unassembled WGS sequence"/>
</dbReference>
<dbReference type="SMART" id="SM00060">
    <property type="entry name" value="FN3"/>
    <property type="match status" value="1"/>
</dbReference>
<dbReference type="PROSITE" id="PS50853">
    <property type="entry name" value="FN3"/>
    <property type="match status" value="1"/>
</dbReference>
<dbReference type="InterPro" id="IPR013783">
    <property type="entry name" value="Ig-like_fold"/>
</dbReference>
<name>A0ABW5K0C9_9FLAO</name>
<dbReference type="InterPro" id="IPR003961">
    <property type="entry name" value="FN3_dom"/>
</dbReference>
<sequence>MKKLLLTLLFACTLTSCFNDPDDEFIEQCLTPTNIVLSNTTHESTSITWEDSNTSATYTIEYGISGFTLGLGETITTTDTTATLTGLEANTSYDIYIQSICSNNVSMLTNVTHFTTNEPLVVPQFVNNLSDMHIYTGNLEDLNPSTYTFEYELITPLFTDYAYKQRLIALPPGEAMQYVDNGLPTFPDNTVIAKTFYYFNDERDTSLGKKIMETRILIKQNGTWVTGNYKWNDAQTEATLDPNGSVVTYNYVDNTGQPKSVNYEIPANTDCFTCHSNNSIITPIGPKLRSMHFNNQLQSFVDQNLLTNITDVSNVTTLPDWQNDRDYTLMQRARAYFDVNCAHCHSPGGTCDTTSILDFTFERPFDETNIYLQRFTIQARTQNYANDYSMPLIGTTMIHTEGYNLIEAFVNSL</sequence>
<keyword evidence="4" id="KW-1185">Reference proteome</keyword>
<evidence type="ECO:0000259" key="2">
    <source>
        <dbReference type="PROSITE" id="PS50853"/>
    </source>
</evidence>
<accession>A0ABW5K0C9</accession>
<dbReference type="InterPro" id="IPR036280">
    <property type="entry name" value="Multihaem_cyt_sf"/>
</dbReference>
<comment type="caution">
    <text evidence="3">The sequence shown here is derived from an EMBL/GenBank/DDBJ whole genome shotgun (WGS) entry which is preliminary data.</text>
</comment>
<dbReference type="RefSeq" id="WP_379902822.1">
    <property type="nucleotide sequence ID" value="NZ_JBHULM010000011.1"/>
</dbReference>
<dbReference type="EMBL" id="JBHULM010000011">
    <property type="protein sequence ID" value="MFD2542207.1"/>
    <property type="molecule type" value="Genomic_DNA"/>
</dbReference>
<proteinExistence type="predicted"/>
<evidence type="ECO:0000313" key="3">
    <source>
        <dbReference type="EMBL" id="MFD2542207.1"/>
    </source>
</evidence>
<feature type="chain" id="PRO_5045222448" evidence="1">
    <location>
        <begin position="20"/>
        <end position="413"/>
    </location>
</feature>
<gene>
    <name evidence="3" type="ORF">ACFSSB_07750</name>
</gene>
<dbReference type="PROSITE" id="PS51257">
    <property type="entry name" value="PROKAR_LIPOPROTEIN"/>
    <property type="match status" value="1"/>
</dbReference>
<dbReference type="InterPro" id="IPR036116">
    <property type="entry name" value="FN3_sf"/>
</dbReference>
<protein>
    <submittedName>
        <fullName evidence="3">Fibronectin type III domain-containing protein</fullName>
    </submittedName>
</protein>
<keyword evidence="1" id="KW-0732">Signal</keyword>
<dbReference type="SUPFAM" id="SSF48695">
    <property type="entry name" value="Multiheme cytochromes"/>
    <property type="match status" value="1"/>
</dbReference>
<evidence type="ECO:0000256" key="1">
    <source>
        <dbReference type="SAM" id="SignalP"/>
    </source>
</evidence>
<reference evidence="4" key="1">
    <citation type="journal article" date="2019" name="Int. J. Syst. Evol. Microbiol.">
        <title>The Global Catalogue of Microorganisms (GCM) 10K type strain sequencing project: providing services to taxonomists for standard genome sequencing and annotation.</title>
        <authorList>
            <consortium name="The Broad Institute Genomics Platform"/>
            <consortium name="The Broad Institute Genome Sequencing Center for Infectious Disease"/>
            <person name="Wu L."/>
            <person name="Ma J."/>
        </authorList>
    </citation>
    <scope>NUCLEOTIDE SEQUENCE [LARGE SCALE GENOMIC DNA]</scope>
    <source>
        <strain evidence="4">KCTC 42808</strain>
    </source>
</reference>
<dbReference type="SUPFAM" id="SSF49265">
    <property type="entry name" value="Fibronectin type III"/>
    <property type="match status" value="1"/>
</dbReference>
<evidence type="ECO:0000313" key="4">
    <source>
        <dbReference type="Proteomes" id="UP001597467"/>
    </source>
</evidence>
<organism evidence="3 4">
    <name type="scientific">Lacinutrix gracilariae</name>
    <dbReference type="NCBI Taxonomy" id="1747198"/>
    <lineage>
        <taxon>Bacteria</taxon>
        <taxon>Pseudomonadati</taxon>
        <taxon>Bacteroidota</taxon>
        <taxon>Flavobacteriia</taxon>
        <taxon>Flavobacteriales</taxon>
        <taxon>Flavobacteriaceae</taxon>
        <taxon>Lacinutrix</taxon>
    </lineage>
</organism>
<feature type="signal peptide" evidence="1">
    <location>
        <begin position="1"/>
        <end position="19"/>
    </location>
</feature>
<dbReference type="Gene3D" id="2.60.40.10">
    <property type="entry name" value="Immunoglobulins"/>
    <property type="match status" value="1"/>
</dbReference>